<keyword evidence="3 6" id="KW-1133">Transmembrane helix</keyword>
<evidence type="ECO:0000256" key="4">
    <source>
        <dbReference type="ARBA" id="ARBA00023136"/>
    </source>
</evidence>
<dbReference type="Gene3D" id="1.20.58.340">
    <property type="entry name" value="Magnesium transport protein CorA, transmembrane region"/>
    <property type="match status" value="1"/>
</dbReference>
<keyword evidence="4 6" id="KW-0472">Membrane</keyword>
<dbReference type="OrthoDB" id="2830640at2759"/>
<feature type="transmembrane region" description="Helical" evidence="6">
    <location>
        <begin position="140"/>
        <end position="162"/>
    </location>
</feature>
<protein>
    <submittedName>
        <fullName evidence="7">Uncharacterized protein</fullName>
    </submittedName>
</protein>
<dbReference type="SUPFAM" id="SSF144083">
    <property type="entry name" value="Magnesium transport protein CorA, transmembrane region"/>
    <property type="match status" value="1"/>
</dbReference>
<dbReference type="InterPro" id="IPR045863">
    <property type="entry name" value="CorA_TM1_TM2"/>
</dbReference>
<organism evidence="7 8">
    <name type="scientific">Parascedosporium putredinis</name>
    <dbReference type="NCBI Taxonomy" id="1442378"/>
    <lineage>
        <taxon>Eukaryota</taxon>
        <taxon>Fungi</taxon>
        <taxon>Dikarya</taxon>
        <taxon>Ascomycota</taxon>
        <taxon>Pezizomycotina</taxon>
        <taxon>Sordariomycetes</taxon>
        <taxon>Hypocreomycetidae</taxon>
        <taxon>Microascales</taxon>
        <taxon>Microascaceae</taxon>
        <taxon>Parascedosporium</taxon>
    </lineage>
</organism>
<gene>
    <name evidence="7" type="ORF">PPNO1_LOCUS8426</name>
</gene>
<accession>A0A9P1HA66</accession>
<evidence type="ECO:0000256" key="3">
    <source>
        <dbReference type="ARBA" id="ARBA00022989"/>
    </source>
</evidence>
<evidence type="ECO:0000256" key="5">
    <source>
        <dbReference type="SAM" id="MobiDB-lite"/>
    </source>
</evidence>
<evidence type="ECO:0000256" key="2">
    <source>
        <dbReference type="ARBA" id="ARBA00022692"/>
    </source>
</evidence>
<evidence type="ECO:0000256" key="1">
    <source>
        <dbReference type="ARBA" id="ARBA00004141"/>
    </source>
</evidence>
<feature type="region of interest" description="Disordered" evidence="5">
    <location>
        <begin position="172"/>
        <end position="194"/>
    </location>
</feature>
<dbReference type="GO" id="GO:0016020">
    <property type="term" value="C:membrane"/>
    <property type="evidence" value="ECO:0007669"/>
    <property type="project" value="UniProtKB-SubCell"/>
</dbReference>
<evidence type="ECO:0000313" key="8">
    <source>
        <dbReference type="Proteomes" id="UP000838763"/>
    </source>
</evidence>
<feature type="compositionally biased region" description="Polar residues" evidence="5">
    <location>
        <begin position="172"/>
        <end position="186"/>
    </location>
</feature>
<keyword evidence="2 6" id="KW-0812">Transmembrane</keyword>
<comment type="subcellular location">
    <subcellularLocation>
        <location evidence="1">Membrane</location>
        <topology evidence="1">Multi-pass membrane protein</topology>
    </subcellularLocation>
</comment>
<sequence length="194" mass="21610">MSSYGAKDGMADIEDTNRALVECHAQVLRKRPQDWLEIIANMEEAMSLFRSRTLPDAWTDGLEATHTSILGRLAFYRTKLRAIEGYVHTTIERLSIQRNALTNVMAHRESIVNLQMMAMITDQRRIAQASKKDGNALKRLSMMGAIFFPGTFVASLFSMSFFNFRGADPTNGTGPASTLPRSSGCTLPSPYRSP</sequence>
<dbReference type="AlphaFoldDB" id="A0A9P1HA66"/>
<proteinExistence type="predicted"/>
<dbReference type="Proteomes" id="UP000838763">
    <property type="component" value="Unassembled WGS sequence"/>
</dbReference>
<comment type="caution">
    <text evidence="7">The sequence shown here is derived from an EMBL/GenBank/DDBJ whole genome shotgun (WGS) entry which is preliminary data.</text>
</comment>
<keyword evidence="8" id="KW-1185">Reference proteome</keyword>
<name>A0A9P1HA66_9PEZI</name>
<reference evidence="7" key="1">
    <citation type="submission" date="2022-11" db="EMBL/GenBank/DDBJ databases">
        <authorList>
            <person name="Scott C."/>
            <person name="Bruce N."/>
        </authorList>
    </citation>
    <scope>NUCLEOTIDE SEQUENCE</scope>
</reference>
<evidence type="ECO:0000313" key="7">
    <source>
        <dbReference type="EMBL" id="CAI4218852.1"/>
    </source>
</evidence>
<evidence type="ECO:0000256" key="6">
    <source>
        <dbReference type="SAM" id="Phobius"/>
    </source>
</evidence>
<dbReference type="EMBL" id="CALLCH030000018">
    <property type="protein sequence ID" value="CAI4218852.1"/>
    <property type="molecule type" value="Genomic_DNA"/>
</dbReference>